<organism evidence="1 2">
    <name type="scientific">Levilactobacillus paucivorans</name>
    <dbReference type="NCBI Taxonomy" id="616990"/>
    <lineage>
        <taxon>Bacteria</taxon>
        <taxon>Bacillati</taxon>
        <taxon>Bacillota</taxon>
        <taxon>Bacilli</taxon>
        <taxon>Lactobacillales</taxon>
        <taxon>Lactobacillaceae</taxon>
        <taxon>Levilactobacillus</taxon>
    </lineage>
</organism>
<dbReference type="InterPro" id="IPR024747">
    <property type="entry name" value="Pyridox_Oxase-rel"/>
</dbReference>
<comment type="caution">
    <text evidence="1">The sequence shown here is derived from an EMBL/GenBank/DDBJ whole genome shotgun (WGS) entry which is preliminary data.</text>
</comment>
<dbReference type="Pfam" id="PF12900">
    <property type="entry name" value="Pyridox_ox_2"/>
    <property type="match status" value="1"/>
</dbReference>
<name>A0A0R2LQN4_9LACO</name>
<keyword evidence="2" id="KW-1185">Reference proteome</keyword>
<accession>A0A0R2LQN4</accession>
<dbReference type="AlphaFoldDB" id="A0A0R2LQN4"/>
<dbReference type="STRING" id="616990.IV54_GL000056"/>
<dbReference type="PANTHER" id="PTHR34071:SF2">
    <property type="entry name" value="FLAVIN-NUCLEOTIDE-BINDING PROTEIN"/>
    <property type="match status" value="1"/>
</dbReference>
<dbReference type="InterPro" id="IPR012349">
    <property type="entry name" value="Split_barrel_FMN-bd"/>
</dbReference>
<dbReference type="EMBL" id="JQCA01000072">
    <property type="protein sequence ID" value="KRO03606.1"/>
    <property type="molecule type" value="Genomic_DNA"/>
</dbReference>
<proteinExistence type="predicted"/>
<reference evidence="1 2" key="1">
    <citation type="journal article" date="2015" name="Genome Announc.">
        <title>Expanding the biotechnology potential of lactobacilli through comparative genomics of 213 strains and associated genera.</title>
        <authorList>
            <person name="Sun Z."/>
            <person name="Harris H.M."/>
            <person name="McCann A."/>
            <person name="Guo C."/>
            <person name="Argimon S."/>
            <person name="Zhang W."/>
            <person name="Yang X."/>
            <person name="Jeffery I.B."/>
            <person name="Cooney J.C."/>
            <person name="Kagawa T.F."/>
            <person name="Liu W."/>
            <person name="Song Y."/>
            <person name="Salvetti E."/>
            <person name="Wrobel A."/>
            <person name="Rasinkangas P."/>
            <person name="Parkhill J."/>
            <person name="Rea M.C."/>
            <person name="O'Sullivan O."/>
            <person name="Ritari J."/>
            <person name="Douillard F.P."/>
            <person name="Paul Ross R."/>
            <person name="Yang R."/>
            <person name="Briner A.E."/>
            <person name="Felis G.E."/>
            <person name="de Vos W.M."/>
            <person name="Barrangou R."/>
            <person name="Klaenhammer T.R."/>
            <person name="Caufield P.W."/>
            <person name="Cui Y."/>
            <person name="Zhang H."/>
            <person name="O'Toole P.W."/>
        </authorList>
    </citation>
    <scope>NUCLEOTIDE SEQUENCE [LARGE SCALE GENOMIC DNA]</scope>
    <source>
        <strain evidence="1 2">DSM 22467</strain>
    </source>
</reference>
<dbReference type="PATRIC" id="fig|616990.3.peg.60"/>
<evidence type="ECO:0000313" key="1">
    <source>
        <dbReference type="EMBL" id="KRO03606.1"/>
    </source>
</evidence>
<evidence type="ECO:0000313" key="2">
    <source>
        <dbReference type="Proteomes" id="UP000051906"/>
    </source>
</evidence>
<dbReference type="RefSeq" id="WP_057878658.1">
    <property type="nucleotide sequence ID" value="NZ_JQCA01000072.1"/>
</dbReference>
<dbReference type="Gene3D" id="2.30.110.10">
    <property type="entry name" value="Electron Transport, Fmn-binding Protein, Chain A"/>
    <property type="match status" value="1"/>
</dbReference>
<gene>
    <name evidence="1" type="ORF">IV54_GL000056</name>
</gene>
<sequence length="159" mass="17657">MFRDMRLAKQQLSAADTAQILKDADYGTLALWGEDYPYSVPISYVYDGEKIYFHGATTGLKNDLLTHHQKVSLSVVGSHSVQPTSYTMYYTSVIAFGTATLVTNPKIMQHAMEMTSEKYAPGLLKGGREYIASEKGNFAVYEMSLDHVTGKRSSHLSTD</sequence>
<dbReference type="SUPFAM" id="SSF50475">
    <property type="entry name" value="FMN-binding split barrel"/>
    <property type="match status" value="1"/>
</dbReference>
<dbReference type="Proteomes" id="UP000051906">
    <property type="component" value="Unassembled WGS sequence"/>
</dbReference>
<dbReference type="PANTHER" id="PTHR34071">
    <property type="entry name" value="5-NITROIMIDAZOLE ANTIBIOTICS RESISTANCE PROTEIN, NIMA-FAMILY-RELATED PROTEIN-RELATED"/>
    <property type="match status" value="1"/>
</dbReference>
<evidence type="ECO:0008006" key="3">
    <source>
        <dbReference type="Google" id="ProtNLM"/>
    </source>
</evidence>
<protein>
    <recommendedName>
        <fullName evidence="3">Flavin-nucleotide-binding protein</fullName>
    </recommendedName>
</protein>